<name>A0ABR7Z0U8_9PSED</name>
<proteinExistence type="predicted"/>
<dbReference type="EMBL" id="JAAOCA010000010">
    <property type="protein sequence ID" value="MBD1598989.1"/>
    <property type="molecule type" value="Genomic_DNA"/>
</dbReference>
<gene>
    <name evidence="1" type="ORF">HAQ05_09755</name>
</gene>
<protein>
    <submittedName>
        <fullName evidence="1">Uncharacterized protein</fullName>
    </submittedName>
</protein>
<keyword evidence="2" id="KW-1185">Reference proteome</keyword>
<sequence length="60" mass="7062">MTVRVTERDDSHKSHESVATGTRIWDVYQQDLLVGMFHDETAAHSYKQELEMLEQQRQQA</sequence>
<organism evidence="1 2">
    <name type="scientific">Pseudomonas typographi</name>
    <dbReference type="NCBI Taxonomy" id="2715964"/>
    <lineage>
        <taxon>Bacteria</taxon>
        <taxon>Pseudomonadati</taxon>
        <taxon>Pseudomonadota</taxon>
        <taxon>Gammaproteobacteria</taxon>
        <taxon>Pseudomonadales</taxon>
        <taxon>Pseudomonadaceae</taxon>
        <taxon>Pseudomonas</taxon>
    </lineage>
</organism>
<reference evidence="1 2" key="1">
    <citation type="journal article" date="2020" name="Insects">
        <title>Bacteria Belonging to Pseudomonas typographi sp. nov. from the Bark Beetle Ips typographus Have Genomic Potential to Aid in the Host Ecology.</title>
        <authorList>
            <person name="Peral-Aranega E."/>
            <person name="Saati-Santamaria Z."/>
            <person name="Kolarik M."/>
            <person name="Rivas R."/>
            <person name="Garcia-Fraile P."/>
        </authorList>
    </citation>
    <scope>NUCLEOTIDE SEQUENCE [LARGE SCALE GENOMIC DNA]</scope>
    <source>
        <strain evidence="1 2">CA3A</strain>
    </source>
</reference>
<comment type="caution">
    <text evidence="1">The sequence shown here is derived from an EMBL/GenBank/DDBJ whole genome shotgun (WGS) entry which is preliminary data.</text>
</comment>
<evidence type="ECO:0000313" key="1">
    <source>
        <dbReference type="EMBL" id="MBD1598989.1"/>
    </source>
</evidence>
<dbReference type="Proteomes" id="UP000805841">
    <property type="component" value="Unassembled WGS sequence"/>
</dbReference>
<evidence type="ECO:0000313" key="2">
    <source>
        <dbReference type="Proteomes" id="UP000805841"/>
    </source>
</evidence>
<accession>A0ABR7Z0U8</accession>
<dbReference type="RefSeq" id="WP_190419866.1">
    <property type="nucleotide sequence ID" value="NZ_JAAOCA010000010.1"/>
</dbReference>